<dbReference type="Pfam" id="PF21981">
    <property type="entry name" value="RecX_HTH3"/>
    <property type="match status" value="1"/>
</dbReference>
<dbReference type="InterPro" id="IPR036388">
    <property type="entry name" value="WH-like_DNA-bd_sf"/>
</dbReference>
<feature type="domain" description="RecX third three-helical" evidence="6">
    <location>
        <begin position="155"/>
        <end position="197"/>
    </location>
</feature>
<comment type="subcellular location">
    <subcellularLocation>
        <location evidence="1 5">Cytoplasm</location>
    </subcellularLocation>
</comment>
<dbReference type="GO" id="GO:0006282">
    <property type="term" value="P:regulation of DNA repair"/>
    <property type="evidence" value="ECO:0007669"/>
    <property type="project" value="UniProtKB-UniRule"/>
</dbReference>
<proteinExistence type="inferred from homology"/>
<dbReference type="InterPro" id="IPR053926">
    <property type="entry name" value="RecX_HTH_1st"/>
</dbReference>
<evidence type="ECO:0000256" key="3">
    <source>
        <dbReference type="ARBA" id="ARBA00018111"/>
    </source>
</evidence>
<dbReference type="InterPro" id="IPR003783">
    <property type="entry name" value="Regulatory_RecX"/>
</dbReference>
<dbReference type="OrthoDB" id="9804967at2"/>
<evidence type="ECO:0000313" key="8">
    <source>
        <dbReference type="EMBL" id="TCS79872.1"/>
    </source>
</evidence>
<dbReference type="Proteomes" id="UP000295726">
    <property type="component" value="Unassembled WGS sequence"/>
</dbReference>
<evidence type="ECO:0000313" key="9">
    <source>
        <dbReference type="Proteomes" id="UP000295726"/>
    </source>
</evidence>
<dbReference type="Gene3D" id="1.10.10.10">
    <property type="entry name" value="Winged helix-like DNA-binding domain superfamily/Winged helix DNA-binding domain"/>
    <property type="match status" value="3"/>
</dbReference>
<comment type="caution">
    <text evidence="8">The sequence shown here is derived from an EMBL/GenBank/DDBJ whole genome shotgun (WGS) entry which is preliminary data.</text>
</comment>
<feature type="domain" description="RecX first three-helical" evidence="7">
    <location>
        <begin position="59"/>
        <end position="96"/>
    </location>
</feature>
<evidence type="ECO:0000256" key="5">
    <source>
        <dbReference type="HAMAP-Rule" id="MF_01114"/>
    </source>
</evidence>
<keyword evidence="9" id="KW-1185">Reference proteome</keyword>
<dbReference type="RefSeq" id="WP_132380332.1">
    <property type="nucleotide sequence ID" value="NZ_DAIPCY010000085.1"/>
</dbReference>
<dbReference type="PANTHER" id="PTHR33602:SF1">
    <property type="entry name" value="REGULATORY PROTEIN RECX FAMILY PROTEIN"/>
    <property type="match status" value="1"/>
</dbReference>
<reference evidence="8 9" key="1">
    <citation type="submission" date="2019-03" db="EMBL/GenBank/DDBJ databases">
        <title>Genomic Encyclopedia of Type Strains, Phase IV (KMG-IV): sequencing the most valuable type-strain genomes for metagenomic binning, comparative biology and taxonomic classification.</title>
        <authorList>
            <person name="Goeker M."/>
        </authorList>
    </citation>
    <scope>NUCLEOTIDE SEQUENCE [LARGE SCALE GENOMIC DNA]</scope>
    <source>
        <strain evidence="8 9">DSM 29489</strain>
    </source>
</reference>
<dbReference type="AlphaFoldDB" id="A0A4V2US30"/>
<evidence type="ECO:0000256" key="1">
    <source>
        <dbReference type="ARBA" id="ARBA00004496"/>
    </source>
</evidence>
<organism evidence="8 9">
    <name type="scientific">Muricomes intestini</name>
    <dbReference type="NCBI Taxonomy" id="1796634"/>
    <lineage>
        <taxon>Bacteria</taxon>
        <taxon>Bacillati</taxon>
        <taxon>Bacillota</taxon>
        <taxon>Clostridia</taxon>
        <taxon>Lachnospirales</taxon>
        <taxon>Lachnospiraceae</taxon>
        <taxon>Muricomes</taxon>
    </lineage>
</organism>
<evidence type="ECO:0000256" key="4">
    <source>
        <dbReference type="ARBA" id="ARBA00022490"/>
    </source>
</evidence>
<evidence type="ECO:0000259" key="7">
    <source>
        <dbReference type="Pfam" id="PF21982"/>
    </source>
</evidence>
<sequence length="204" mass="23989">MKVTKVEPVTKTKYKVFLDDQFAFVLYKGELSRYGIRDGAELEEETRQKIWDEVIVKRARARAMHLLEDMDRTEAALREKLKQGLYPEAAIESAVQYVKSFHYIDDLRYAERFIESRKSVKSRKEIYALLRGKGVAIDKIETAFEECYQDDSEKAAIQQLIQKKRVNLSQPNPAEIQKLYGYLSRKGFRYEDIRQVIQNHNEKA</sequence>
<accession>A0A4V2US30</accession>
<dbReference type="GO" id="GO:0005737">
    <property type="term" value="C:cytoplasm"/>
    <property type="evidence" value="ECO:0007669"/>
    <property type="project" value="UniProtKB-SubCell"/>
</dbReference>
<dbReference type="EMBL" id="SLZZ01000007">
    <property type="protein sequence ID" value="TCS79872.1"/>
    <property type="molecule type" value="Genomic_DNA"/>
</dbReference>
<comment type="similarity">
    <text evidence="2 5">Belongs to the RecX family.</text>
</comment>
<name>A0A4V2US30_9FIRM</name>
<keyword evidence="4 5" id="KW-0963">Cytoplasm</keyword>
<gene>
    <name evidence="5" type="primary">recX</name>
    <name evidence="8" type="ORF">EDD59_107133</name>
</gene>
<evidence type="ECO:0000259" key="6">
    <source>
        <dbReference type="Pfam" id="PF21981"/>
    </source>
</evidence>
<protein>
    <recommendedName>
        <fullName evidence="3 5">Regulatory protein RecX</fullName>
    </recommendedName>
</protein>
<comment type="function">
    <text evidence="5">Modulates RecA activity.</text>
</comment>
<dbReference type="HAMAP" id="MF_01114">
    <property type="entry name" value="RecX"/>
    <property type="match status" value="1"/>
</dbReference>
<dbReference type="Pfam" id="PF21982">
    <property type="entry name" value="RecX_HTH1"/>
    <property type="match status" value="1"/>
</dbReference>
<evidence type="ECO:0000256" key="2">
    <source>
        <dbReference type="ARBA" id="ARBA00009695"/>
    </source>
</evidence>
<dbReference type="InterPro" id="IPR053925">
    <property type="entry name" value="RecX_HTH_3rd"/>
</dbReference>
<dbReference type="PANTHER" id="PTHR33602">
    <property type="entry name" value="REGULATORY PROTEIN RECX FAMILY PROTEIN"/>
    <property type="match status" value="1"/>
</dbReference>